<feature type="modified residue" description="N6-(pyridoxal phosphate)lysine" evidence="10">
    <location>
        <position position="119"/>
    </location>
</feature>
<evidence type="ECO:0000256" key="4">
    <source>
        <dbReference type="ARBA" id="ARBA00022898"/>
    </source>
</evidence>
<evidence type="ECO:0000256" key="9">
    <source>
        <dbReference type="PIRSR" id="PIRSR038945-1"/>
    </source>
</evidence>
<dbReference type="GO" id="GO:0003941">
    <property type="term" value="F:L-serine ammonia-lyase activity"/>
    <property type="evidence" value="ECO:0007669"/>
    <property type="project" value="TreeGrafter"/>
</dbReference>
<comment type="cofactor">
    <cofactor evidence="1 8 9">
        <name>pyridoxal 5'-phosphate</name>
        <dbReference type="ChEBI" id="CHEBI:597326"/>
    </cofactor>
</comment>
<dbReference type="eggNOG" id="COG0498">
    <property type="taxonomic scope" value="Bacteria"/>
</dbReference>
<evidence type="ECO:0000256" key="2">
    <source>
        <dbReference type="ARBA" id="ARBA00005517"/>
    </source>
</evidence>
<dbReference type="InterPro" id="IPR004450">
    <property type="entry name" value="Thr_synthase-like"/>
</dbReference>
<comment type="function">
    <text evidence="8">Catalyzes the gamma-elimination of phosphate from L-phosphohomoserine and the beta-addition of water to produce L-threonine.</text>
</comment>
<evidence type="ECO:0000256" key="7">
    <source>
        <dbReference type="NCBIfam" id="TIGR00260"/>
    </source>
</evidence>
<dbReference type="HOGENOM" id="CLU_028142_4_1_0"/>
<feature type="binding site" evidence="9">
    <location>
        <position position="145"/>
    </location>
    <ligand>
        <name>pyridoxal 5'-phosphate</name>
        <dbReference type="ChEBI" id="CHEBI:597326"/>
    </ligand>
</feature>
<evidence type="ECO:0000256" key="5">
    <source>
        <dbReference type="ARBA" id="ARBA00023239"/>
    </source>
</evidence>
<comment type="catalytic activity">
    <reaction evidence="6 8">
        <text>O-phospho-L-homoserine + H2O = L-threonine + phosphate</text>
        <dbReference type="Rhea" id="RHEA:10840"/>
        <dbReference type="ChEBI" id="CHEBI:15377"/>
        <dbReference type="ChEBI" id="CHEBI:43474"/>
        <dbReference type="ChEBI" id="CHEBI:57590"/>
        <dbReference type="ChEBI" id="CHEBI:57926"/>
        <dbReference type="EC" id="4.2.3.1"/>
    </reaction>
</comment>
<dbReference type="GO" id="GO:0006567">
    <property type="term" value="P:L-threonine catabolic process"/>
    <property type="evidence" value="ECO:0007669"/>
    <property type="project" value="TreeGrafter"/>
</dbReference>
<comment type="similarity">
    <text evidence="2 8">Belongs to the threonine synthase family.</text>
</comment>
<dbReference type="PANTHER" id="PTHR48078">
    <property type="entry name" value="THREONINE DEHYDRATASE, MITOCHONDRIAL-RELATED"/>
    <property type="match status" value="1"/>
</dbReference>
<dbReference type="NCBIfam" id="TIGR00260">
    <property type="entry name" value="thrC"/>
    <property type="match status" value="1"/>
</dbReference>
<evidence type="ECO:0000256" key="10">
    <source>
        <dbReference type="PIRSR" id="PIRSR038945-2"/>
    </source>
</evidence>
<dbReference type="Gene3D" id="3.40.50.1100">
    <property type="match status" value="2"/>
</dbReference>
<dbReference type="PIRSF" id="PIRSF038945">
    <property type="entry name" value="Thr_synthase"/>
    <property type="match status" value="1"/>
</dbReference>
<accession>A9BIT3</accession>
<reference evidence="12" key="1">
    <citation type="submission" date="2007-11" db="EMBL/GenBank/DDBJ databases">
        <title>Complete sequence of Petroga mobilis SJ95.</title>
        <authorList>
            <consortium name="US DOE Joint Genome Institute"/>
            <person name="Copeland A."/>
            <person name="Lucas S."/>
            <person name="Lapidus A."/>
            <person name="Barry K."/>
            <person name="Glavina del Rio T."/>
            <person name="Dalin E."/>
            <person name="Tice H."/>
            <person name="Pitluck S."/>
            <person name="Meincke L."/>
            <person name="Brettin T."/>
            <person name="Bruce D."/>
            <person name="Detter J.C."/>
            <person name="Han C."/>
            <person name="Kuske C.R."/>
            <person name="Schmutz J."/>
            <person name="Larimer F."/>
            <person name="Land M."/>
            <person name="Hauser L."/>
            <person name="Kyrpides N."/>
            <person name="Mikhailova N."/>
            <person name="Noll K."/>
            <person name="Richardson P."/>
        </authorList>
    </citation>
    <scope>NUCLEOTIDE SEQUENCE [LARGE SCALE GENOMIC DNA]</scope>
    <source>
        <strain evidence="12">SJ95</strain>
    </source>
</reference>
<evidence type="ECO:0000256" key="8">
    <source>
        <dbReference type="PIRNR" id="PIRNR038945"/>
    </source>
</evidence>
<organism evidence="12 13">
    <name type="scientific">Petrotoga mobilis (strain DSM 10674 / SJ95)</name>
    <dbReference type="NCBI Taxonomy" id="403833"/>
    <lineage>
        <taxon>Bacteria</taxon>
        <taxon>Thermotogati</taxon>
        <taxon>Thermotogota</taxon>
        <taxon>Thermotogae</taxon>
        <taxon>Petrotogales</taxon>
        <taxon>Petrotogaceae</taxon>
        <taxon>Petrotoga</taxon>
    </lineage>
</organism>
<dbReference type="GO" id="GO:0004795">
    <property type="term" value="F:threonine synthase activity"/>
    <property type="evidence" value="ECO:0007669"/>
    <property type="project" value="UniProtKB-UniRule"/>
</dbReference>
<dbReference type="InterPro" id="IPR001926">
    <property type="entry name" value="TrpB-like_PALP"/>
</dbReference>
<dbReference type="PANTHER" id="PTHR48078:SF6">
    <property type="entry name" value="L-THREONINE DEHYDRATASE CATABOLIC TDCB"/>
    <property type="match status" value="1"/>
</dbReference>
<evidence type="ECO:0000313" key="13">
    <source>
        <dbReference type="Proteomes" id="UP000000789"/>
    </source>
</evidence>
<evidence type="ECO:0000313" key="12">
    <source>
        <dbReference type="EMBL" id="ABX32421.1"/>
    </source>
</evidence>
<dbReference type="SUPFAM" id="SSF53686">
    <property type="entry name" value="Tryptophan synthase beta subunit-like PLP-dependent enzymes"/>
    <property type="match status" value="1"/>
</dbReference>
<dbReference type="GO" id="GO:0009088">
    <property type="term" value="P:threonine biosynthetic process"/>
    <property type="evidence" value="ECO:0007669"/>
    <property type="project" value="UniProtKB-UniRule"/>
</dbReference>
<dbReference type="CDD" id="cd01563">
    <property type="entry name" value="Thr-synth_1"/>
    <property type="match status" value="1"/>
</dbReference>
<evidence type="ECO:0000256" key="6">
    <source>
        <dbReference type="ARBA" id="ARBA00049144"/>
    </source>
</evidence>
<keyword evidence="13" id="KW-1185">Reference proteome</keyword>
<dbReference type="NCBIfam" id="NF006050">
    <property type="entry name" value="PRK08197.1"/>
    <property type="match status" value="1"/>
</dbReference>
<dbReference type="GO" id="GO:0006565">
    <property type="term" value="P:L-serine catabolic process"/>
    <property type="evidence" value="ECO:0007669"/>
    <property type="project" value="TreeGrafter"/>
</dbReference>
<dbReference type="InterPro" id="IPR026260">
    <property type="entry name" value="Thr_Synthase_bac/arc"/>
</dbReference>
<evidence type="ECO:0000256" key="1">
    <source>
        <dbReference type="ARBA" id="ARBA00001933"/>
    </source>
</evidence>
<dbReference type="GO" id="GO:0009097">
    <property type="term" value="P:isoleucine biosynthetic process"/>
    <property type="evidence" value="ECO:0007669"/>
    <property type="project" value="TreeGrafter"/>
</dbReference>
<dbReference type="InterPro" id="IPR050147">
    <property type="entry name" value="Ser/Thr_Dehydratase"/>
</dbReference>
<gene>
    <name evidence="12" type="ordered locus">Pmob_1728</name>
</gene>
<dbReference type="KEGG" id="pmo:Pmob_1728"/>
<evidence type="ECO:0000256" key="3">
    <source>
        <dbReference type="ARBA" id="ARBA00018679"/>
    </source>
</evidence>
<dbReference type="RefSeq" id="WP_012209518.1">
    <property type="nucleotide sequence ID" value="NC_010003.1"/>
</dbReference>
<sequence length="421" mass="45543">MEGRKLKYVKDLVCISCGEKYEASPTQYLCPKCGEKGILDVEYDYEKIKKDWNKQDLKANPDPSIWRYSPLLPIEPNTPKPPLKIGGTPLYKSDVMAKLLGIETLYIKDDGLNPTGSLKDRASAIAVVKAQEAGMNIVACASTGNAASSLAGNIASMGNEMKAVIFVPSRAPIGKVTQLLVFGALVLSVKGSYEETFYLSQQAIDKWGWYNRNAAINPYLVEGKKTSSIEIAEQLNWEMVDWLVYSVGDGCTIAGAWKGMYDLKQIGFIDKLPRLLGVQSEGCAPITQAFKSDTDLVPVPENTIADSIAVGKPRNYIKAIKAVKDSNGDMINVTDDEILNMIKILGKNTGIFGEPAGVAGVAGIKKAVENGIIKPSESVAVVVTGNGLKDIKNAEKATGAPLSLDPNLNELSQLLEKYNFK</sequence>
<dbReference type="Proteomes" id="UP000000789">
    <property type="component" value="Chromosome"/>
</dbReference>
<dbReference type="Pfam" id="PF00291">
    <property type="entry name" value="PALP"/>
    <property type="match status" value="1"/>
</dbReference>
<dbReference type="AlphaFoldDB" id="A9BIT3"/>
<comment type="pathway">
    <text evidence="8">Amino-acid biosynthesis; L-threonine biosynthesis; L-threonine from L-aspartate: step 5/5.</text>
</comment>
<evidence type="ECO:0000259" key="11">
    <source>
        <dbReference type="Pfam" id="PF00291"/>
    </source>
</evidence>
<name>A9BIT3_PETMO</name>
<feature type="domain" description="Tryptophan synthase beta chain-like PALP" evidence="11">
    <location>
        <begin position="84"/>
        <end position="385"/>
    </location>
</feature>
<dbReference type="EC" id="4.2.3.1" evidence="7 8"/>
<dbReference type="UniPathway" id="UPA00050">
    <property type="reaction ID" value="UER00065"/>
</dbReference>
<keyword evidence="8" id="KW-0791">Threonine biosynthesis</keyword>
<dbReference type="STRING" id="403833.Pmob_1728"/>
<proteinExistence type="inferred from homology"/>
<dbReference type="EMBL" id="CP000879">
    <property type="protein sequence ID" value="ABX32421.1"/>
    <property type="molecule type" value="Genomic_DNA"/>
</dbReference>
<dbReference type="InterPro" id="IPR036052">
    <property type="entry name" value="TrpB-like_PALP_sf"/>
</dbReference>
<protein>
    <recommendedName>
        <fullName evidence="3 7">Threonine synthase</fullName>
        <ecNumber evidence="7 8">4.2.3.1</ecNumber>
    </recommendedName>
</protein>
<keyword evidence="5 8" id="KW-0456">Lyase</keyword>
<keyword evidence="4 8" id="KW-0663">Pyridoxal phosphate</keyword>
<dbReference type="GO" id="GO:0004794">
    <property type="term" value="F:threonine deaminase activity"/>
    <property type="evidence" value="ECO:0007669"/>
    <property type="project" value="TreeGrafter"/>
</dbReference>
<keyword evidence="8" id="KW-0028">Amino-acid biosynthesis</keyword>
<feature type="binding site" evidence="9">
    <location>
        <position position="384"/>
    </location>
    <ligand>
        <name>pyridoxal 5'-phosphate</name>
        <dbReference type="ChEBI" id="CHEBI:597326"/>
    </ligand>
</feature>